<keyword evidence="8" id="KW-0539">Nucleus</keyword>
<evidence type="ECO:0000256" key="5">
    <source>
        <dbReference type="ARBA" id="ARBA00023125"/>
    </source>
</evidence>
<dbReference type="GO" id="GO:0000781">
    <property type="term" value="C:chromosome, telomeric region"/>
    <property type="evidence" value="ECO:0007669"/>
    <property type="project" value="TreeGrafter"/>
</dbReference>
<feature type="domain" description="Replication protein A C-terminal" evidence="10">
    <location>
        <begin position="205"/>
        <end position="283"/>
    </location>
</feature>
<dbReference type="CDD" id="cd04478">
    <property type="entry name" value="RPA2_DBD_D"/>
    <property type="match status" value="1"/>
</dbReference>
<dbReference type="GO" id="GO:0006260">
    <property type="term" value="P:DNA replication"/>
    <property type="evidence" value="ECO:0007669"/>
    <property type="project" value="UniProtKB-KW"/>
</dbReference>
<dbReference type="GO" id="GO:0035861">
    <property type="term" value="C:site of double-strand break"/>
    <property type="evidence" value="ECO:0007669"/>
    <property type="project" value="TreeGrafter"/>
</dbReference>
<comment type="similarity">
    <text evidence="2">Belongs to the replication factor A protein 2 family.</text>
</comment>
<dbReference type="PANTHER" id="PTHR13989">
    <property type="entry name" value="REPLICATION PROTEIN A-RELATED"/>
    <property type="match status" value="1"/>
</dbReference>
<dbReference type="InterPro" id="IPR040260">
    <property type="entry name" value="RFA2-like"/>
</dbReference>
<dbReference type="SUPFAM" id="SSF46785">
    <property type="entry name" value="Winged helix' DNA-binding domain"/>
    <property type="match status" value="1"/>
</dbReference>
<dbReference type="InterPro" id="IPR012340">
    <property type="entry name" value="NA-bd_OB-fold"/>
</dbReference>
<dbReference type="InterPro" id="IPR036390">
    <property type="entry name" value="WH_DNA-bd_sf"/>
</dbReference>
<protein>
    <submittedName>
        <fullName evidence="11">Uncharacterized protein</fullName>
    </submittedName>
</protein>
<name>A0AAP0QSR1_9ROSI</name>
<dbReference type="InterPro" id="IPR036388">
    <property type="entry name" value="WH-like_DNA-bd_sf"/>
</dbReference>
<reference evidence="11 12" key="1">
    <citation type="submission" date="2024-05" db="EMBL/GenBank/DDBJ databases">
        <title>Haplotype-resolved chromosome-level genome assembly of Huyou (Citrus changshanensis).</title>
        <authorList>
            <person name="Miao C."/>
            <person name="Chen W."/>
            <person name="Wu Y."/>
            <person name="Wang L."/>
            <person name="Zhao S."/>
            <person name="Grierson D."/>
            <person name="Xu C."/>
            <person name="Chen K."/>
        </authorList>
    </citation>
    <scope>NUCLEOTIDE SEQUENCE [LARGE SCALE GENOMIC DNA]</scope>
    <source>
        <strain evidence="11">01-14</strain>
        <tissue evidence="11">Leaf</tissue>
    </source>
</reference>
<evidence type="ECO:0000259" key="10">
    <source>
        <dbReference type="Pfam" id="PF08784"/>
    </source>
</evidence>
<dbReference type="AlphaFoldDB" id="A0AAP0QSR1"/>
<comment type="caution">
    <text evidence="11">The sequence shown here is derived from an EMBL/GenBank/DDBJ whole genome shotgun (WGS) entry which is preliminary data.</text>
</comment>
<dbReference type="GO" id="GO:0000724">
    <property type="term" value="P:double-strand break repair via homologous recombination"/>
    <property type="evidence" value="ECO:0007669"/>
    <property type="project" value="TreeGrafter"/>
</dbReference>
<dbReference type="InterPro" id="IPR014892">
    <property type="entry name" value="RPA_C"/>
</dbReference>
<dbReference type="PANTHER" id="PTHR13989:SF16">
    <property type="entry name" value="REPLICATION PROTEIN A2"/>
    <property type="match status" value="1"/>
</dbReference>
<evidence type="ECO:0000259" key="9">
    <source>
        <dbReference type="Pfam" id="PF01336"/>
    </source>
</evidence>
<evidence type="ECO:0000313" key="11">
    <source>
        <dbReference type="EMBL" id="KAK9210415.1"/>
    </source>
</evidence>
<dbReference type="GO" id="GO:0005662">
    <property type="term" value="C:DNA replication factor A complex"/>
    <property type="evidence" value="ECO:0007669"/>
    <property type="project" value="TreeGrafter"/>
</dbReference>
<proteinExistence type="inferred from homology"/>
<dbReference type="Pfam" id="PF08784">
    <property type="entry name" value="RPA_C"/>
    <property type="match status" value="1"/>
</dbReference>
<dbReference type="FunFam" id="2.40.50.140:FF:000184">
    <property type="entry name" value="replication protein A 32 kDa subunit A-like"/>
    <property type="match status" value="1"/>
</dbReference>
<dbReference type="PIRSF" id="PIRSF036949">
    <property type="entry name" value="RPA32"/>
    <property type="match status" value="1"/>
</dbReference>
<dbReference type="Pfam" id="PF01336">
    <property type="entry name" value="tRNA_anti-codon"/>
    <property type="match status" value="1"/>
</dbReference>
<dbReference type="Gene3D" id="2.40.50.140">
    <property type="entry name" value="Nucleic acid-binding proteins"/>
    <property type="match status" value="1"/>
</dbReference>
<comment type="subcellular location">
    <subcellularLocation>
        <location evidence="1">Nucleus</location>
    </subcellularLocation>
</comment>
<feature type="domain" description="OB" evidence="9">
    <location>
        <begin position="70"/>
        <end position="158"/>
    </location>
</feature>
<dbReference type="GO" id="GO:0006289">
    <property type="term" value="P:nucleotide-excision repair"/>
    <property type="evidence" value="ECO:0007669"/>
    <property type="project" value="TreeGrafter"/>
</dbReference>
<keyword evidence="4" id="KW-0227">DNA damage</keyword>
<dbReference type="Gene3D" id="1.10.10.10">
    <property type="entry name" value="Winged helix-like DNA-binding domain superfamily/Winged helix DNA-binding domain"/>
    <property type="match status" value="1"/>
</dbReference>
<keyword evidence="5" id="KW-0238">DNA-binding</keyword>
<gene>
    <name evidence="11" type="ORF">WN944_002785</name>
</gene>
<keyword evidence="3" id="KW-0235">DNA replication</keyword>
<organism evidence="11 12">
    <name type="scientific">Citrus x changshan-huyou</name>
    <dbReference type="NCBI Taxonomy" id="2935761"/>
    <lineage>
        <taxon>Eukaryota</taxon>
        <taxon>Viridiplantae</taxon>
        <taxon>Streptophyta</taxon>
        <taxon>Embryophyta</taxon>
        <taxon>Tracheophyta</taxon>
        <taxon>Spermatophyta</taxon>
        <taxon>Magnoliopsida</taxon>
        <taxon>eudicotyledons</taxon>
        <taxon>Gunneridae</taxon>
        <taxon>Pentapetalae</taxon>
        <taxon>rosids</taxon>
        <taxon>malvids</taxon>
        <taxon>Sapindales</taxon>
        <taxon>Rutaceae</taxon>
        <taxon>Aurantioideae</taxon>
        <taxon>Citrus</taxon>
    </lineage>
</organism>
<evidence type="ECO:0000256" key="8">
    <source>
        <dbReference type="ARBA" id="ARBA00023242"/>
    </source>
</evidence>
<dbReference type="GO" id="GO:0003697">
    <property type="term" value="F:single-stranded DNA binding"/>
    <property type="evidence" value="ECO:0007669"/>
    <property type="project" value="TreeGrafter"/>
</dbReference>
<dbReference type="EMBL" id="JBCGBO010000004">
    <property type="protein sequence ID" value="KAK9210415.1"/>
    <property type="molecule type" value="Genomic_DNA"/>
</dbReference>
<evidence type="ECO:0000256" key="4">
    <source>
        <dbReference type="ARBA" id="ARBA00022763"/>
    </source>
</evidence>
<dbReference type="InterPro" id="IPR014646">
    <property type="entry name" value="Rfa2/RPA32"/>
</dbReference>
<dbReference type="SUPFAM" id="SSF50249">
    <property type="entry name" value="Nucleic acid-binding proteins"/>
    <property type="match status" value="1"/>
</dbReference>
<evidence type="ECO:0000256" key="2">
    <source>
        <dbReference type="ARBA" id="ARBA00007815"/>
    </source>
</evidence>
<evidence type="ECO:0000256" key="6">
    <source>
        <dbReference type="ARBA" id="ARBA00023172"/>
    </source>
</evidence>
<evidence type="ECO:0000256" key="3">
    <source>
        <dbReference type="ARBA" id="ARBA00022705"/>
    </source>
</evidence>
<evidence type="ECO:0000256" key="1">
    <source>
        <dbReference type="ARBA" id="ARBA00004123"/>
    </source>
</evidence>
<dbReference type="InterPro" id="IPR004365">
    <property type="entry name" value="NA-bd_OB_tRNA"/>
</dbReference>
<evidence type="ECO:0000256" key="7">
    <source>
        <dbReference type="ARBA" id="ARBA00023204"/>
    </source>
</evidence>
<keyword evidence="12" id="KW-1185">Reference proteome</keyword>
<evidence type="ECO:0000313" key="12">
    <source>
        <dbReference type="Proteomes" id="UP001428341"/>
    </source>
</evidence>
<dbReference type="Proteomes" id="UP001428341">
    <property type="component" value="Unassembled WGS sequence"/>
</dbReference>
<accession>A0AAP0QSR1</accession>
<keyword evidence="7" id="KW-0234">DNA repair</keyword>
<sequence>MYSGEFDGAAAFAGGGFMPSQATTVPDPSSSFSKNRNVRTLLPMTVKQLSELSSNDESSASIDGADVNTITVVGIVCDMQDKEPQFIFLIDDGTGRIECSRWAHEQMEFNEVNQISQLINSARLILSVTRKGMYVRVYGHLKAFQDKRSLNAYSLRPIIDFNEITSHFVECIYVQLYNTRCQRSFFPDSIRIYSDKLQGGSSNQPQMTNSNHLKEYNAISSNHYSFDEGKSIDQMVLNFLRRPEFLANNNGVHRNVISQQLNLPMDKLMEALESLNENSLVYSIDEFHYKSAVNA</sequence>
<keyword evidence="6" id="KW-0233">DNA recombination</keyword>